<sequence length="62" mass="7149">MGKPKETYFRIASEYLNVGMCDVCNEDNRYLKKGIDSFEVHVMDHCAFGCSDERSVVKKKIL</sequence>
<proteinExistence type="predicted"/>
<dbReference type="EMBL" id="VXCE01000044">
    <property type="protein sequence ID" value="KAA8473031.1"/>
    <property type="molecule type" value="Genomic_DNA"/>
</dbReference>
<comment type="caution">
    <text evidence="1">The sequence shown here is derived from an EMBL/GenBank/DDBJ whole genome shotgun (WGS) entry which is preliminary data.</text>
</comment>
<gene>
    <name evidence="1" type="ORF">FYW06_28025</name>
</gene>
<organism evidence="1 2">
    <name type="scientific">Bacillus paranthracis</name>
    <dbReference type="NCBI Taxonomy" id="2026186"/>
    <lineage>
        <taxon>Bacteria</taxon>
        <taxon>Bacillati</taxon>
        <taxon>Bacillota</taxon>
        <taxon>Bacilli</taxon>
        <taxon>Bacillales</taxon>
        <taxon>Bacillaceae</taxon>
        <taxon>Bacillus</taxon>
        <taxon>Bacillus cereus group</taxon>
    </lineage>
</organism>
<dbReference type="AlphaFoldDB" id="A0A5M9GGV1"/>
<dbReference type="RefSeq" id="WP_153623569.1">
    <property type="nucleotide sequence ID" value="NZ_CP064082.1"/>
</dbReference>
<accession>A0A5M9GGV1</accession>
<protein>
    <submittedName>
        <fullName evidence="1">Uncharacterized protein</fullName>
    </submittedName>
</protein>
<reference evidence="1 2" key="1">
    <citation type="submission" date="2019-09" db="EMBL/GenBank/DDBJ databases">
        <authorList>
            <person name="Geng P."/>
            <person name="Wan X."/>
            <person name="Zhou G."/>
            <person name="Yuan Z."/>
            <person name="Hu X."/>
        </authorList>
    </citation>
    <scope>NUCLEOTIDE SEQUENCE [LARGE SCALE GENOMIC DNA]</scope>
    <source>
        <strain evidence="1 2">EFR-4</strain>
    </source>
</reference>
<evidence type="ECO:0000313" key="2">
    <source>
        <dbReference type="Proteomes" id="UP000325411"/>
    </source>
</evidence>
<dbReference type="Proteomes" id="UP000325411">
    <property type="component" value="Unassembled WGS sequence"/>
</dbReference>
<name>A0A5M9GGV1_9BACI</name>
<evidence type="ECO:0000313" key="1">
    <source>
        <dbReference type="EMBL" id="KAA8473031.1"/>
    </source>
</evidence>